<dbReference type="SUPFAM" id="SSF48452">
    <property type="entry name" value="TPR-like"/>
    <property type="match status" value="1"/>
</dbReference>
<evidence type="ECO:0000256" key="2">
    <source>
        <dbReference type="PROSITE-ProRule" id="PRU00708"/>
    </source>
</evidence>
<evidence type="ECO:0000256" key="1">
    <source>
        <dbReference type="ARBA" id="ARBA00022737"/>
    </source>
</evidence>
<feature type="repeat" description="PPR" evidence="2">
    <location>
        <begin position="175"/>
        <end position="205"/>
    </location>
</feature>
<gene>
    <name evidence="3" type="ORF">M0R45_033672</name>
</gene>
<evidence type="ECO:0008006" key="5">
    <source>
        <dbReference type="Google" id="ProtNLM"/>
    </source>
</evidence>
<sequence length="317" mass="35689">MEKCHQKPYFLEPKNNLGTYTGLSSERYIAVRLLIMYLDSRKSDEASQIVKEFNGFDPVVHNCLINANIQRGNLDEARRLFDEMPERNEVSWTALISGLMKCGRVEESMWPNDVTFTSVVRACAGFGLGMSVLGLIIKFGYEHNVSVSNSLITLCLRMGEMALARRVFDQMEKRDVVSWTAILDMYVGMGDLREARRIFDEMPERNEVSWSAMIARYSQTGHPEEALKLFHLMIQNRLIPNASCLSSILSALAALKALRVGMNIHAHVVKIGLEKDVFISSSLIDLYCNCGKTEDGCLAFDLILEKNVVSWNSMVGG</sequence>
<dbReference type="InterPro" id="IPR046960">
    <property type="entry name" value="PPR_At4g14850-like_plant"/>
</dbReference>
<feature type="repeat" description="PPR" evidence="2">
    <location>
        <begin position="206"/>
        <end position="240"/>
    </location>
</feature>
<proteinExistence type="predicted"/>
<feature type="repeat" description="PPR" evidence="2">
    <location>
        <begin position="144"/>
        <end position="174"/>
    </location>
</feature>
<dbReference type="AlphaFoldDB" id="A0AAW1WMT3"/>
<dbReference type="InterPro" id="IPR002885">
    <property type="entry name" value="PPR_rpt"/>
</dbReference>
<dbReference type="Pfam" id="PF01535">
    <property type="entry name" value="PPR"/>
    <property type="match status" value="4"/>
</dbReference>
<dbReference type="EMBL" id="JBEDUW010000006">
    <property type="protein sequence ID" value="KAK9925345.1"/>
    <property type="molecule type" value="Genomic_DNA"/>
</dbReference>
<organism evidence="3 4">
    <name type="scientific">Rubus argutus</name>
    <name type="common">Southern blackberry</name>
    <dbReference type="NCBI Taxonomy" id="59490"/>
    <lineage>
        <taxon>Eukaryota</taxon>
        <taxon>Viridiplantae</taxon>
        <taxon>Streptophyta</taxon>
        <taxon>Embryophyta</taxon>
        <taxon>Tracheophyta</taxon>
        <taxon>Spermatophyta</taxon>
        <taxon>Magnoliopsida</taxon>
        <taxon>eudicotyledons</taxon>
        <taxon>Gunneridae</taxon>
        <taxon>Pentapetalae</taxon>
        <taxon>rosids</taxon>
        <taxon>fabids</taxon>
        <taxon>Rosales</taxon>
        <taxon>Rosaceae</taxon>
        <taxon>Rosoideae</taxon>
        <taxon>Rosoideae incertae sedis</taxon>
        <taxon>Rubus</taxon>
    </lineage>
</organism>
<evidence type="ECO:0000313" key="3">
    <source>
        <dbReference type="EMBL" id="KAK9925345.1"/>
    </source>
</evidence>
<dbReference type="NCBIfam" id="TIGR00756">
    <property type="entry name" value="PPR"/>
    <property type="match status" value="4"/>
</dbReference>
<evidence type="ECO:0000313" key="4">
    <source>
        <dbReference type="Proteomes" id="UP001457282"/>
    </source>
</evidence>
<dbReference type="PROSITE" id="PS51375">
    <property type="entry name" value="PPR"/>
    <property type="match status" value="4"/>
</dbReference>
<dbReference type="GO" id="GO:0003723">
    <property type="term" value="F:RNA binding"/>
    <property type="evidence" value="ECO:0007669"/>
    <property type="project" value="InterPro"/>
</dbReference>
<dbReference type="Proteomes" id="UP001457282">
    <property type="component" value="Unassembled WGS sequence"/>
</dbReference>
<dbReference type="Pfam" id="PF13041">
    <property type="entry name" value="PPR_2"/>
    <property type="match status" value="1"/>
</dbReference>
<keyword evidence="1" id="KW-0677">Repeat</keyword>
<reference evidence="3 4" key="1">
    <citation type="journal article" date="2023" name="G3 (Bethesda)">
        <title>A chromosome-length genome assembly and annotation of blackberry (Rubus argutus, cv. 'Hillquist').</title>
        <authorList>
            <person name="Bruna T."/>
            <person name="Aryal R."/>
            <person name="Dudchenko O."/>
            <person name="Sargent D.J."/>
            <person name="Mead D."/>
            <person name="Buti M."/>
            <person name="Cavallini A."/>
            <person name="Hytonen T."/>
            <person name="Andres J."/>
            <person name="Pham M."/>
            <person name="Weisz D."/>
            <person name="Mascagni F."/>
            <person name="Usai G."/>
            <person name="Natali L."/>
            <person name="Bassil N."/>
            <person name="Fernandez G.E."/>
            <person name="Lomsadze A."/>
            <person name="Armour M."/>
            <person name="Olukolu B."/>
            <person name="Poorten T."/>
            <person name="Britton C."/>
            <person name="Davik J."/>
            <person name="Ashrafi H."/>
            <person name="Aiden E.L."/>
            <person name="Borodovsky M."/>
            <person name="Worthington M."/>
        </authorList>
    </citation>
    <scope>NUCLEOTIDE SEQUENCE [LARGE SCALE GENOMIC DNA]</scope>
    <source>
        <strain evidence="3">PI 553951</strain>
    </source>
</reference>
<dbReference type="InterPro" id="IPR011990">
    <property type="entry name" value="TPR-like_helical_dom_sf"/>
</dbReference>
<keyword evidence="4" id="KW-1185">Reference proteome</keyword>
<name>A0AAW1WMT3_RUBAR</name>
<dbReference type="Gene3D" id="1.25.40.10">
    <property type="entry name" value="Tetratricopeptide repeat domain"/>
    <property type="match status" value="3"/>
</dbReference>
<dbReference type="PANTHER" id="PTHR47926">
    <property type="entry name" value="PENTATRICOPEPTIDE REPEAT-CONTAINING PROTEIN"/>
    <property type="match status" value="1"/>
</dbReference>
<dbReference type="PANTHER" id="PTHR47926:SF347">
    <property type="entry name" value="PENTATRICOPEPTIDE REPEAT-CONTAINING PROTEIN"/>
    <property type="match status" value="1"/>
</dbReference>
<protein>
    <recommendedName>
        <fullName evidence="5">Pentatricopeptide repeat-containing protein</fullName>
    </recommendedName>
</protein>
<accession>A0AAW1WMT3</accession>
<feature type="repeat" description="PPR" evidence="2">
    <location>
        <begin position="57"/>
        <end position="91"/>
    </location>
</feature>
<dbReference type="GO" id="GO:0009451">
    <property type="term" value="P:RNA modification"/>
    <property type="evidence" value="ECO:0007669"/>
    <property type="project" value="InterPro"/>
</dbReference>
<comment type="caution">
    <text evidence="3">The sequence shown here is derived from an EMBL/GenBank/DDBJ whole genome shotgun (WGS) entry which is preliminary data.</text>
</comment>